<keyword evidence="3" id="KW-1003">Cell membrane</keyword>
<feature type="transmembrane region" description="Helical" evidence="7">
    <location>
        <begin position="235"/>
        <end position="256"/>
    </location>
</feature>
<keyword evidence="6 7" id="KW-0472">Membrane</keyword>
<proteinExistence type="inferred from homology"/>
<feature type="transmembrane region" description="Helical" evidence="7">
    <location>
        <begin position="410"/>
        <end position="431"/>
    </location>
</feature>
<feature type="transmembrane region" description="Helical" evidence="7">
    <location>
        <begin position="95"/>
        <end position="116"/>
    </location>
</feature>
<protein>
    <recommendedName>
        <fullName evidence="9">ABC transmembrane type-1 domain-containing protein</fullName>
    </recommendedName>
</protein>
<feature type="transmembrane region" description="Helical" evidence="7">
    <location>
        <begin position="349"/>
        <end position="366"/>
    </location>
</feature>
<dbReference type="SUPFAM" id="SSF161098">
    <property type="entry name" value="MetI-like"/>
    <property type="match status" value="2"/>
</dbReference>
<evidence type="ECO:0000256" key="6">
    <source>
        <dbReference type="ARBA" id="ARBA00023136"/>
    </source>
</evidence>
<feature type="transmembrane region" description="Helical" evidence="7">
    <location>
        <begin position="207"/>
        <end position="226"/>
    </location>
</feature>
<feature type="domain" description="ABC transmembrane type-1" evidence="9">
    <location>
        <begin position="406"/>
        <end position="602"/>
    </location>
</feature>
<feature type="transmembrane region" description="Helical" evidence="7">
    <location>
        <begin position="31"/>
        <end position="49"/>
    </location>
</feature>
<dbReference type="InterPro" id="IPR000515">
    <property type="entry name" value="MetI-like"/>
</dbReference>
<dbReference type="Proteomes" id="UP001500151">
    <property type="component" value="Unassembled WGS sequence"/>
</dbReference>
<evidence type="ECO:0000256" key="8">
    <source>
        <dbReference type="SAM" id="MobiDB-lite"/>
    </source>
</evidence>
<evidence type="ECO:0000256" key="5">
    <source>
        <dbReference type="ARBA" id="ARBA00022989"/>
    </source>
</evidence>
<evidence type="ECO:0000256" key="1">
    <source>
        <dbReference type="ARBA" id="ARBA00004651"/>
    </source>
</evidence>
<evidence type="ECO:0000259" key="9">
    <source>
        <dbReference type="PROSITE" id="PS50928"/>
    </source>
</evidence>
<dbReference type="PANTHER" id="PTHR30043:SF1">
    <property type="entry name" value="ABC TRANSPORT SYSTEM PERMEASE PROTEIN P69"/>
    <property type="match status" value="1"/>
</dbReference>
<feature type="transmembrane region" description="Helical" evidence="7">
    <location>
        <begin position="149"/>
        <end position="172"/>
    </location>
</feature>
<name>A0ABP6D420_9ACTN</name>
<gene>
    <name evidence="10" type="ORF">GCM10010307_28240</name>
</gene>
<dbReference type="Gene3D" id="1.10.3720.10">
    <property type="entry name" value="MetI-like"/>
    <property type="match status" value="2"/>
</dbReference>
<feature type="transmembrane region" description="Helical" evidence="7">
    <location>
        <begin position="460"/>
        <end position="482"/>
    </location>
</feature>
<dbReference type="PROSITE" id="PS50928">
    <property type="entry name" value="ABC_TM1"/>
    <property type="match status" value="2"/>
</dbReference>
<keyword evidence="4 7" id="KW-0812">Transmembrane</keyword>
<feature type="transmembrane region" description="Helical" evidence="7">
    <location>
        <begin position="262"/>
        <end position="279"/>
    </location>
</feature>
<feature type="transmembrane region" description="Helical" evidence="7">
    <location>
        <begin position="558"/>
        <end position="577"/>
    </location>
</feature>
<keyword evidence="5 7" id="KW-1133">Transmembrane helix</keyword>
<dbReference type="EMBL" id="BAAASJ010000030">
    <property type="protein sequence ID" value="GAA2633669.1"/>
    <property type="molecule type" value="Genomic_DNA"/>
</dbReference>
<sequence length="611" mass="64153">MTLQLDAPPTPPTASSSAPGRKAVSGRRVRLRRLVTLVAVAALLAWATLRAVPSGGELVNRGGLALLDDVAASALHPSLEAEFLTVVLEATATTLALALLGTAGALVLGLAGGLVLSDVAWGGRLPWPVRGARLVLRGVLVAVRSVHELVWALFFVSVLGLDPLVAVLALALPFGAQSAQVFGETFDAVPDAPLRSLRAAGAKRCSALAYALLPGTAPLLLSYSFYRFECALRSAVVLGVAGVGGLGFELTVSLQSRNWDEVWTLVAALLTLAAAVELWSSRVRSDVAVVTCADWSVGRERSREAGGSAGREPSRETGRSAGRERSRSLGGERSREAGRSPRGLSRTTRWSLAMVVPAIAVAWWWSGLSPAGLASARTRELGGRLLSDLWPPALPEGGWRTLTGAAFDTVAMAVLAMVVAVVITLVVGPWATRPRAGRRGADGPVLARWVRRTVWWTTRILLLLLRSIPPTVWAIVALLALFPGVLPGALALGLYTGGILARLVAEAWETMDLGPRDSLLGAGVPRAVASVATMAPPSANHLITYTLYRFEICVRDTAVVGVVGAAGLGVLLGDRLASFDFPVVTSVLLASLLISIGVELLGRRLRRGLRA</sequence>
<comment type="caution">
    <text evidence="10">The sequence shown here is derived from an EMBL/GenBank/DDBJ whole genome shotgun (WGS) entry which is preliminary data.</text>
</comment>
<organism evidence="10 11">
    <name type="scientific">Streptomyces vastus</name>
    <dbReference type="NCBI Taxonomy" id="285451"/>
    <lineage>
        <taxon>Bacteria</taxon>
        <taxon>Bacillati</taxon>
        <taxon>Actinomycetota</taxon>
        <taxon>Actinomycetes</taxon>
        <taxon>Kitasatosporales</taxon>
        <taxon>Streptomycetaceae</taxon>
        <taxon>Streptomyces</taxon>
    </lineage>
</organism>
<feature type="transmembrane region" description="Helical" evidence="7">
    <location>
        <begin position="583"/>
        <end position="602"/>
    </location>
</feature>
<dbReference type="PANTHER" id="PTHR30043">
    <property type="entry name" value="PHOSPHONATES TRANSPORT SYSTEM PERMEASE PROTEIN"/>
    <property type="match status" value="1"/>
</dbReference>
<feature type="region of interest" description="Disordered" evidence="8">
    <location>
        <begin position="1"/>
        <end position="24"/>
    </location>
</feature>
<evidence type="ECO:0000313" key="11">
    <source>
        <dbReference type="Proteomes" id="UP001500151"/>
    </source>
</evidence>
<keyword evidence="2 7" id="KW-0813">Transport</keyword>
<dbReference type="InterPro" id="IPR035906">
    <property type="entry name" value="MetI-like_sf"/>
</dbReference>
<evidence type="ECO:0000256" key="7">
    <source>
        <dbReference type="RuleBase" id="RU363032"/>
    </source>
</evidence>
<evidence type="ECO:0000256" key="3">
    <source>
        <dbReference type="ARBA" id="ARBA00022475"/>
    </source>
</evidence>
<feature type="compositionally biased region" description="Basic and acidic residues" evidence="8">
    <location>
        <begin position="312"/>
        <end position="339"/>
    </location>
</feature>
<feature type="domain" description="ABC transmembrane type-1" evidence="9">
    <location>
        <begin position="91"/>
        <end position="280"/>
    </location>
</feature>
<accession>A0ABP6D420</accession>
<feature type="transmembrane region" description="Helical" evidence="7">
    <location>
        <begin position="488"/>
        <end position="505"/>
    </location>
</feature>
<reference evidence="11" key="1">
    <citation type="journal article" date="2019" name="Int. J. Syst. Evol. Microbiol.">
        <title>The Global Catalogue of Microorganisms (GCM) 10K type strain sequencing project: providing services to taxonomists for standard genome sequencing and annotation.</title>
        <authorList>
            <consortium name="The Broad Institute Genomics Platform"/>
            <consortium name="The Broad Institute Genome Sequencing Center for Infectious Disease"/>
            <person name="Wu L."/>
            <person name="Ma J."/>
        </authorList>
    </citation>
    <scope>NUCLEOTIDE SEQUENCE [LARGE SCALE GENOMIC DNA]</scope>
    <source>
        <strain evidence="11">JCM 4524</strain>
    </source>
</reference>
<evidence type="ECO:0000313" key="10">
    <source>
        <dbReference type="EMBL" id="GAA2633669.1"/>
    </source>
</evidence>
<evidence type="ECO:0000256" key="4">
    <source>
        <dbReference type="ARBA" id="ARBA00022692"/>
    </source>
</evidence>
<comment type="similarity">
    <text evidence="7">Belongs to the binding-protein-dependent transport system permease family.</text>
</comment>
<feature type="region of interest" description="Disordered" evidence="8">
    <location>
        <begin position="303"/>
        <end position="343"/>
    </location>
</feature>
<evidence type="ECO:0000256" key="2">
    <source>
        <dbReference type="ARBA" id="ARBA00022448"/>
    </source>
</evidence>
<keyword evidence="11" id="KW-1185">Reference proteome</keyword>
<comment type="subcellular location">
    <subcellularLocation>
        <location evidence="1 7">Cell membrane</location>
        <topology evidence="1 7">Multi-pass membrane protein</topology>
    </subcellularLocation>
</comment>
<dbReference type="Pfam" id="PF00528">
    <property type="entry name" value="BPD_transp_1"/>
    <property type="match status" value="2"/>
</dbReference>